<comment type="caution">
    <text evidence="1">The sequence shown here is derived from an EMBL/GenBank/DDBJ whole genome shotgun (WGS) entry which is preliminary data.</text>
</comment>
<name>A0A5B7IB96_PORTR</name>
<evidence type="ECO:0000313" key="2">
    <source>
        <dbReference type="Proteomes" id="UP000324222"/>
    </source>
</evidence>
<evidence type="ECO:0000313" key="1">
    <source>
        <dbReference type="EMBL" id="MPC79189.1"/>
    </source>
</evidence>
<dbReference type="AlphaFoldDB" id="A0A5B7IB96"/>
<protein>
    <submittedName>
        <fullName evidence="1">Uncharacterized protein</fullName>
    </submittedName>
</protein>
<proteinExistence type="predicted"/>
<keyword evidence="2" id="KW-1185">Reference proteome</keyword>
<gene>
    <name evidence="1" type="ORF">E2C01_073703</name>
</gene>
<reference evidence="1 2" key="1">
    <citation type="submission" date="2019-05" db="EMBL/GenBank/DDBJ databases">
        <title>Another draft genome of Portunus trituberculatus and its Hox gene families provides insights of decapod evolution.</title>
        <authorList>
            <person name="Jeong J.-H."/>
            <person name="Song I."/>
            <person name="Kim S."/>
            <person name="Choi T."/>
            <person name="Kim D."/>
            <person name="Ryu S."/>
            <person name="Kim W."/>
        </authorList>
    </citation>
    <scope>NUCLEOTIDE SEQUENCE [LARGE SCALE GENOMIC DNA]</scope>
    <source>
        <tissue evidence="1">Muscle</tissue>
    </source>
</reference>
<sequence>MPEIRLARPSSRTRVVRQRCVTSKVQEPPVNAALVFTTSLATLPPSGLFRLVSEQDLKKRHRNSLGRVEVFVCLSIDMILPRSARSHFPLMCFPSPRPPSPVPPSLSPPPPPPPHSYLPLWRSSLPFLPFSTPRSSFSLSVSFPRVPFCAFLHIPPCQFSYLTSFFLLFLGSTSFIIPSSSSFHIVSSFPYRFSHLFVPK</sequence>
<dbReference type="EMBL" id="VSRR010050475">
    <property type="protein sequence ID" value="MPC79189.1"/>
    <property type="molecule type" value="Genomic_DNA"/>
</dbReference>
<organism evidence="1 2">
    <name type="scientific">Portunus trituberculatus</name>
    <name type="common">Swimming crab</name>
    <name type="synonym">Neptunus trituberculatus</name>
    <dbReference type="NCBI Taxonomy" id="210409"/>
    <lineage>
        <taxon>Eukaryota</taxon>
        <taxon>Metazoa</taxon>
        <taxon>Ecdysozoa</taxon>
        <taxon>Arthropoda</taxon>
        <taxon>Crustacea</taxon>
        <taxon>Multicrustacea</taxon>
        <taxon>Malacostraca</taxon>
        <taxon>Eumalacostraca</taxon>
        <taxon>Eucarida</taxon>
        <taxon>Decapoda</taxon>
        <taxon>Pleocyemata</taxon>
        <taxon>Brachyura</taxon>
        <taxon>Eubrachyura</taxon>
        <taxon>Portunoidea</taxon>
        <taxon>Portunidae</taxon>
        <taxon>Portuninae</taxon>
        <taxon>Portunus</taxon>
    </lineage>
</organism>
<accession>A0A5B7IB96</accession>
<dbReference type="Proteomes" id="UP000324222">
    <property type="component" value="Unassembled WGS sequence"/>
</dbReference>